<dbReference type="Proteomes" id="UP000663879">
    <property type="component" value="Unassembled WGS sequence"/>
</dbReference>
<comment type="function">
    <text evidence="13">Scramblase that mediates the translocation of glucosaminylphosphatidylinositol (alpha-D-GlcN-(1-6)-(1,2-diacyl-sn-glycero-3-phospho)-1D-myo-inositol, GlcN-PI) across the endoplasmic reticulum (ER) membrane, from the cytosolic leaflet to the luminal leaflet of the ER membrane, where it participates in the biosynthesis of glycosylphosphatidylinositol (GPI). GPI is a lipid glycoconjugate involved in post-translational modification of proteins. Can also translocate 1,2-diacyl-sn-glycero-3-phospho-(1D-myo-inositol) (phosphatidylinositol or PI), as well as several other phospholipids (1,2-diacyl-sn-glycero-3-phosphocholine, 1,2-diacyl-sn-glycero-3-phosphoethanolamine), and N-acetylglucosaminylphosphatidylinositol (GlcNAc-PI) in vitro.</text>
</comment>
<dbReference type="EMBL" id="CAJNOC010000427">
    <property type="protein sequence ID" value="CAF0760376.1"/>
    <property type="molecule type" value="Genomic_DNA"/>
</dbReference>
<dbReference type="OrthoDB" id="378564at2759"/>
<evidence type="ECO:0000313" key="16">
    <source>
        <dbReference type="EMBL" id="CAF0760376.1"/>
    </source>
</evidence>
<keyword evidence="3 15" id="KW-0812">Transmembrane</keyword>
<dbReference type="InterPro" id="IPR008429">
    <property type="entry name" value="CLPTM1"/>
</dbReference>
<evidence type="ECO:0000256" key="13">
    <source>
        <dbReference type="ARBA" id="ARBA00045827"/>
    </source>
</evidence>
<comment type="caution">
    <text evidence="16">The sequence shown here is derived from an EMBL/GenBank/DDBJ whole genome shotgun (WGS) entry which is preliminary data.</text>
</comment>
<comment type="similarity">
    <text evidence="2">Belongs to the CLPTM1 family.</text>
</comment>
<evidence type="ECO:0000256" key="9">
    <source>
        <dbReference type="ARBA" id="ARBA00036810"/>
    </source>
</evidence>
<keyword evidence="4 15" id="KW-1133">Transmembrane helix</keyword>
<dbReference type="PANTHER" id="PTHR21347">
    <property type="entry name" value="CLEFT LIP AND PALATE ASSOCIATED TRANSMEMBRANE PROTEIN-RELATED"/>
    <property type="match status" value="1"/>
</dbReference>
<dbReference type="GO" id="GO:0012505">
    <property type="term" value="C:endomembrane system"/>
    <property type="evidence" value="ECO:0007669"/>
    <property type="project" value="TreeGrafter"/>
</dbReference>
<evidence type="ECO:0000256" key="7">
    <source>
        <dbReference type="ARBA" id="ARBA00024631"/>
    </source>
</evidence>
<evidence type="ECO:0000256" key="2">
    <source>
        <dbReference type="ARBA" id="ARBA00009310"/>
    </source>
</evidence>
<dbReference type="Pfam" id="PF05602">
    <property type="entry name" value="CLPTM1"/>
    <property type="match status" value="1"/>
</dbReference>
<accession>A0A813Q1A2</accession>
<proteinExistence type="inferred from homology"/>
<comment type="catalytic activity">
    <reaction evidence="14">
        <text>a 6-(alpha-D-glucosaminyl)-1-(1,2-diacyl-sn-glycero-3-phospho)-1D-myo-inositol(in) = a 6-(alpha-D-glucosaminyl)-1-(1,2-diacyl-sn-glycero-3-phospho)-1D-myo-inositol(out)</text>
        <dbReference type="Rhea" id="RHEA:71491"/>
        <dbReference type="ChEBI" id="CHEBI:57997"/>
    </reaction>
</comment>
<evidence type="ECO:0000256" key="11">
    <source>
        <dbReference type="ARBA" id="ARBA00042320"/>
    </source>
</evidence>
<comment type="catalytic activity">
    <reaction evidence="8">
        <text>a 1,2-diacyl-sn-glycero-3-phospho-(1D-myo-inositol)(in) = a 1,2-diacyl-sn-glycero-3-phospho-(1D-myo-inositol)(out)</text>
        <dbReference type="Rhea" id="RHEA:38691"/>
        <dbReference type="ChEBI" id="CHEBI:57880"/>
    </reaction>
</comment>
<feature type="transmembrane region" description="Helical" evidence="15">
    <location>
        <begin position="407"/>
        <end position="427"/>
    </location>
</feature>
<evidence type="ECO:0000256" key="12">
    <source>
        <dbReference type="ARBA" id="ARBA00043155"/>
    </source>
</evidence>
<evidence type="ECO:0000256" key="8">
    <source>
        <dbReference type="ARBA" id="ARBA00035895"/>
    </source>
</evidence>
<evidence type="ECO:0000256" key="5">
    <source>
        <dbReference type="ARBA" id="ARBA00023136"/>
    </source>
</evidence>
<gene>
    <name evidence="16" type="ORF">OXX778_LOCUS4395</name>
</gene>
<comment type="catalytic activity">
    <reaction evidence="9">
        <text>6-(alpha-D-glucosaminyl)-(1-octadecanoyl,2-(9Z)-octadecenoyl-sn-glycero-3-phospho)-1D-myo-inositol(in) = 6-(alpha-D-glucosaminyl)-(1-octadecanoyl,2-(9Z)-octadecenoyl-sn-glycero-3-phospho)-1D-myo-inositol(out)</text>
        <dbReference type="Rhea" id="RHEA:71495"/>
        <dbReference type="ChEBI" id="CHEBI:190691"/>
    </reaction>
</comment>
<keyword evidence="5 15" id="KW-0472">Membrane</keyword>
<feature type="transmembrane region" description="Helical" evidence="15">
    <location>
        <begin position="264"/>
        <end position="283"/>
    </location>
</feature>
<comment type="catalytic activity">
    <reaction evidence="6">
        <text>a 1,2-diacyl-sn-glycero-3-phosphoethanolamine(in) = a 1,2-diacyl-sn-glycero-3-phosphoethanolamine(out)</text>
        <dbReference type="Rhea" id="RHEA:38895"/>
        <dbReference type="ChEBI" id="CHEBI:64612"/>
    </reaction>
</comment>
<comment type="subcellular location">
    <subcellularLocation>
        <location evidence="1">Membrane</location>
        <topology evidence="1">Multi-pass membrane protein</topology>
    </subcellularLocation>
</comment>
<organism evidence="16 17">
    <name type="scientific">Brachionus calyciflorus</name>
    <dbReference type="NCBI Taxonomy" id="104777"/>
    <lineage>
        <taxon>Eukaryota</taxon>
        <taxon>Metazoa</taxon>
        <taxon>Spiralia</taxon>
        <taxon>Gnathifera</taxon>
        <taxon>Rotifera</taxon>
        <taxon>Eurotatoria</taxon>
        <taxon>Monogononta</taxon>
        <taxon>Pseudotrocha</taxon>
        <taxon>Ploima</taxon>
        <taxon>Brachionidae</taxon>
        <taxon>Brachionus</taxon>
    </lineage>
</organism>
<evidence type="ECO:0000256" key="3">
    <source>
        <dbReference type="ARBA" id="ARBA00022692"/>
    </source>
</evidence>
<sequence length="515" mass="60191">MFYPVQCNINDKSARRNCIFSIKNWQDKYSLALCIPSSQTKAHSSLECSQIFYFGEYNLKEPFTKDIVVQIPAKTRRNGTLLAYALLGPKNRLQDTKSVSLSNYIFYKDFKLTKYKVNDTEKYVNLLEKTKILGEDESKKNQEIKKPITHMLTKLNLLTLDSEIDFDRQQIPQEIIRDLRLTDKEEYLPILHINRLSIKDEDYSPLNDSQIEYNLTISHNPSSIGKLRFYIQLENSMQAMKEYGFTDTQLKELTSLFTDTNLNLILLTFLVSAFHLLFEFLAFKNDINFWRKRKTTVGLSLKTLAWRAISQIIIFLYLLEEETSVLILVPSGISVFIEAWKLTKAFKVSFKFGSSFIPSVQFGEASKEEKESNNYDSIAMKKLSYVLYPLCLGGAIYSLIYNTHKNWYSWLINSLVNGVYAFGFLFMTPQLFLNYKLKSVAHLPWKAFMYKAFNTFIDDVFAFIIVMPTTHRLACLRDDIVFVIYLYQRWLYPIDKSRTNEFGESFDESEKSKKE</sequence>
<feature type="transmembrane region" description="Helical" evidence="15">
    <location>
        <begin position="383"/>
        <end position="401"/>
    </location>
</feature>
<dbReference type="GO" id="GO:0016020">
    <property type="term" value="C:membrane"/>
    <property type="evidence" value="ECO:0007669"/>
    <property type="project" value="UniProtKB-SubCell"/>
</dbReference>
<evidence type="ECO:0000313" key="17">
    <source>
        <dbReference type="Proteomes" id="UP000663879"/>
    </source>
</evidence>
<evidence type="ECO:0000256" key="15">
    <source>
        <dbReference type="SAM" id="Phobius"/>
    </source>
</evidence>
<comment type="catalytic activity">
    <reaction evidence="7">
        <text>a 1,2-diacyl-sn-glycero-3-phosphocholine(in) = a 1,2-diacyl-sn-glycero-3-phosphocholine(out)</text>
        <dbReference type="Rhea" id="RHEA:38571"/>
        <dbReference type="ChEBI" id="CHEBI:57643"/>
    </reaction>
</comment>
<evidence type="ECO:0000256" key="4">
    <source>
        <dbReference type="ARBA" id="ARBA00022989"/>
    </source>
</evidence>
<dbReference type="AlphaFoldDB" id="A0A813Q1A2"/>
<evidence type="ECO:0000256" key="10">
    <source>
        <dbReference type="ARBA" id="ARBA00040905"/>
    </source>
</evidence>
<reference evidence="16" key="1">
    <citation type="submission" date="2021-02" db="EMBL/GenBank/DDBJ databases">
        <authorList>
            <person name="Nowell W R."/>
        </authorList>
    </citation>
    <scope>NUCLEOTIDE SEQUENCE</scope>
    <source>
        <strain evidence="16">Ploen Becks lab</strain>
    </source>
</reference>
<evidence type="ECO:0000256" key="1">
    <source>
        <dbReference type="ARBA" id="ARBA00004141"/>
    </source>
</evidence>
<evidence type="ECO:0000256" key="6">
    <source>
        <dbReference type="ARBA" id="ARBA00024615"/>
    </source>
</evidence>
<evidence type="ECO:0000256" key="14">
    <source>
        <dbReference type="ARBA" id="ARBA00093208"/>
    </source>
</evidence>
<protein>
    <recommendedName>
        <fullName evidence="10">Lipid scramblase CLPTM1L</fullName>
    </recommendedName>
    <alternativeName>
        <fullName evidence="12">Cisplatin resistance-related protein 9</fullName>
    </alternativeName>
    <alternativeName>
        <fullName evidence="11">Cleft lip and palate transmembrane protein 1-like protein</fullName>
    </alternativeName>
</protein>
<dbReference type="PANTHER" id="PTHR21347:SF0">
    <property type="entry name" value="LIPID SCRAMBLASE CLPTM1L"/>
    <property type="match status" value="1"/>
</dbReference>
<keyword evidence="17" id="KW-1185">Reference proteome</keyword>
<name>A0A813Q1A2_9BILA</name>